<dbReference type="AlphaFoldDB" id="A0A7Y6NJH4"/>
<feature type="domain" description="BON" evidence="1">
    <location>
        <begin position="53"/>
        <end position="120"/>
    </location>
</feature>
<dbReference type="SMART" id="SM00749">
    <property type="entry name" value="BON"/>
    <property type="match status" value="2"/>
</dbReference>
<keyword evidence="3" id="KW-1185">Reference proteome</keyword>
<sequence>MATCRIPRQASTLLAALVVTTGFSGCAPLLFGGAVVGGAMVATDRRTSGTQIDDQVLEVKIGSRLDDTFGERARINVTSFNRRVLLTGEIASEADKATATSIAERVDNVQGVVNELQVGELRSLPRRSGDILVEAKVKASLVDAQDIFANSVKVVAHQGVIYLMGRVSEREAHRATEIARGVSGVGKVVRVFEVMSDADLEKIRTRTPAP</sequence>
<dbReference type="RefSeq" id="WP_176065213.1">
    <property type="nucleotide sequence ID" value="NZ_JABWMJ010000001.1"/>
</dbReference>
<feature type="domain" description="BON" evidence="1">
    <location>
        <begin position="129"/>
        <end position="196"/>
    </location>
</feature>
<name>A0A7Y6NJH4_9BURK</name>
<proteinExistence type="predicted"/>
<dbReference type="InterPro" id="IPR051686">
    <property type="entry name" value="Lipoprotein_DolP"/>
</dbReference>
<dbReference type="PANTHER" id="PTHR34606">
    <property type="entry name" value="BON DOMAIN-CONTAINING PROTEIN"/>
    <property type="match status" value="1"/>
</dbReference>
<evidence type="ECO:0000313" key="2">
    <source>
        <dbReference type="EMBL" id="NUZ04333.1"/>
    </source>
</evidence>
<dbReference type="Proteomes" id="UP000529637">
    <property type="component" value="Unassembled WGS sequence"/>
</dbReference>
<dbReference type="InterPro" id="IPR014004">
    <property type="entry name" value="Transpt-assoc_nodulatn_dom_bac"/>
</dbReference>
<protein>
    <submittedName>
        <fullName evidence="2">BON domain-containing protein</fullName>
    </submittedName>
</protein>
<dbReference type="PROSITE" id="PS50914">
    <property type="entry name" value="BON"/>
    <property type="match status" value="2"/>
</dbReference>
<dbReference type="EMBL" id="JABWMJ010000001">
    <property type="protein sequence ID" value="NUZ04333.1"/>
    <property type="molecule type" value="Genomic_DNA"/>
</dbReference>
<dbReference type="InterPro" id="IPR007055">
    <property type="entry name" value="BON_dom"/>
</dbReference>
<dbReference type="Pfam" id="PF04972">
    <property type="entry name" value="BON"/>
    <property type="match status" value="2"/>
</dbReference>
<organism evidence="2 3">
    <name type="scientific">Piscinibacter koreensis</name>
    <dbReference type="NCBI Taxonomy" id="2742824"/>
    <lineage>
        <taxon>Bacteria</taxon>
        <taxon>Pseudomonadati</taxon>
        <taxon>Pseudomonadota</taxon>
        <taxon>Betaproteobacteria</taxon>
        <taxon>Burkholderiales</taxon>
        <taxon>Sphaerotilaceae</taxon>
        <taxon>Piscinibacter</taxon>
    </lineage>
</organism>
<dbReference type="PROSITE" id="PS51257">
    <property type="entry name" value="PROKAR_LIPOPROTEIN"/>
    <property type="match status" value="1"/>
</dbReference>
<gene>
    <name evidence="2" type="ORF">HQN59_01025</name>
</gene>
<evidence type="ECO:0000259" key="1">
    <source>
        <dbReference type="PROSITE" id="PS50914"/>
    </source>
</evidence>
<accession>A0A7Y6NJH4</accession>
<evidence type="ECO:0000313" key="3">
    <source>
        <dbReference type="Proteomes" id="UP000529637"/>
    </source>
</evidence>
<comment type="caution">
    <text evidence="2">The sequence shown here is derived from an EMBL/GenBank/DDBJ whole genome shotgun (WGS) entry which is preliminary data.</text>
</comment>
<dbReference type="Gene3D" id="3.30.1340.30">
    <property type="match status" value="1"/>
</dbReference>
<reference evidence="2 3" key="1">
    <citation type="submission" date="2020-06" db="EMBL/GenBank/DDBJ databases">
        <title>Schlegella sp. ID0723 isolated from air conditioner.</title>
        <authorList>
            <person name="Kim D.Y."/>
            <person name="Kim D.-U."/>
        </authorList>
    </citation>
    <scope>NUCLEOTIDE SEQUENCE [LARGE SCALE GENOMIC DNA]</scope>
    <source>
        <strain evidence="2 3">ID0723</strain>
    </source>
</reference>
<dbReference type="PANTHER" id="PTHR34606:SF15">
    <property type="entry name" value="BON DOMAIN-CONTAINING PROTEIN"/>
    <property type="match status" value="1"/>
</dbReference>